<sequence length="379" mass="44137">MWSSDESDSDYDFGGTWNDLNGTWDDYNCTWGDYGSDYDDYDYEGSFPLDFLPFRNLCKVAIGYLDTQKEYPLYDATTIEFIAIAEAATSATAWVYELKFHKFLDLPPELRLNVYTHLLKAAHSCQELAKHLHVDRFNNPCCTWRWPNELIICDRHSGNELPTAKYAPWLPDLAFTNKQVLGEVTICMLSTTKWFDFKYEEHKPFKIVRWFTDFLSTFPTVMVDGVATTEAFAAIKCICFPHESKYNEHRIGRVVDEKNPDVTLMLKCTNLDTIAMVFNFRQLIKTPWAPQPRDLEDFLDFFHFEPMLEHNSVNNVYLEGVYPREGEGQTMTCLYEFGKWLIKGFRKRGREVSVHVHKRCGVFVRRSVGPKLVVDEESA</sequence>
<accession>A0A177DA88</accession>
<dbReference type="VEuPathDB" id="FungiDB:CC77DRAFT_387616"/>
<dbReference type="GeneID" id="29117076"/>
<keyword evidence="2" id="KW-1185">Reference proteome</keyword>
<proteinExistence type="predicted"/>
<evidence type="ECO:0000313" key="2">
    <source>
        <dbReference type="Proteomes" id="UP000077248"/>
    </source>
</evidence>
<gene>
    <name evidence="1" type="ORF">CC77DRAFT_387616</name>
</gene>
<reference evidence="1 2" key="1">
    <citation type="submission" date="2016-05" db="EMBL/GenBank/DDBJ databases">
        <title>Comparative analysis of secretome profiles of manganese(II)-oxidizing ascomycete fungi.</title>
        <authorList>
            <consortium name="DOE Joint Genome Institute"/>
            <person name="Zeiner C.A."/>
            <person name="Purvine S.O."/>
            <person name="Zink E.M."/>
            <person name="Wu S."/>
            <person name="Pasa-Tolic L."/>
            <person name="Chaput D.L."/>
            <person name="Haridas S."/>
            <person name="Grigoriev I.V."/>
            <person name="Santelli C.M."/>
            <person name="Hansel C.M."/>
        </authorList>
    </citation>
    <scope>NUCLEOTIDE SEQUENCE [LARGE SCALE GENOMIC DNA]</scope>
    <source>
        <strain evidence="1 2">SRC1lrK2f</strain>
    </source>
</reference>
<dbReference type="EMBL" id="KV441489">
    <property type="protein sequence ID" value="OAG16684.1"/>
    <property type="molecule type" value="Genomic_DNA"/>
</dbReference>
<name>A0A177DA88_ALTAL</name>
<evidence type="ECO:0000313" key="1">
    <source>
        <dbReference type="EMBL" id="OAG16684.1"/>
    </source>
</evidence>
<dbReference type="AlphaFoldDB" id="A0A177DA88"/>
<dbReference type="OMA" id="KYAPWLP"/>
<organism evidence="1 2">
    <name type="scientific">Alternaria alternata</name>
    <name type="common">Alternaria rot fungus</name>
    <name type="synonym">Torula alternata</name>
    <dbReference type="NCBI Taxonomy" id="5599"/>
    <lineage>
        <taxon>Eukaryota</taxon>
        <taxon>Fungi</taxon>
        <taxon>Dikarya</taxon>
        <taxon>Ascomycota</taxon>
        <taxon>Pezizomycotina</taxon>
        <taxon>Dothideomycetes</taxon>
        <taxon>Pleosporomycetidae</taxon>
        <taxon>Pleosporales</taxon>
        <taxon>Pleosporineae</taxon>
        <taxon>Pleosporaceae</taxon>
        <taxon>Alternaria</taxon>
        <taxon>Alternaria sect. Alternaria</taxon>
        <taxon>Alternaria alternata complex</taxon>
    </lineage>
</organism>
<dbReference type="Proteomes" id="UP000077248">
    <property type="component" value="Unassembled WGS sequence"/>
</dbReference>
<dbReference type="RefSeq" id="XP_018382105.1">
    <property type="nucleotide sequence ID" value="XM_018531482.1"/>
</dbReference>
<protein>
    <submittedName>
        <fullName evidence="1">Uncharacterized protein</fullName>
    </submittedName>
</protein>
<dbReference type="KEGG" id="aalt:CC77DRAFT_387616"/>